<reference evidence="2 3" key="1">
    <citation type="journal article" date="2013" name="Curr. Biol.">
        <title>The Genome of the Foraminiferan Reticulomyxa filosa.</title>
        <authorList>
            <person name="Glockner G."/>
            <person name="Hulsmann N."/>
            <person name="Schleicher M."/>
            <person name="Noegel A.A."/>
            <person name="Eichinger L."/>
            <person name="Gallinger C."/>
            <person name="Pawlowski J."/>
            <person name="Sierra R."/>
            <person name="Euteneuer U."/>
            <person name="Pillet L."/>
            <person name="Moustafa A."/>
            <person name="Platzer M."/>
            <person name="Groth M."/>
            <person name="Szafranski K."/>
            <person name="Schliwa M."/>
        </authorList>
    </citation>
    <scope>NUCLEOTIDE SEQUENCE [LARGE SCALE GENOMIC DNA]</scope>
</reference>
<feature type="non-terminal residue" evidence="2">
    <location>
        <position position="1"/>
    </location>
</feature>
<feature type="region of interest" description="Disordered" evidence="1">
    <location>
        <begin position="292"/>
        <end position="313"/>
    </location>
</feature>
<name>X6NTM4_RETFI</name>
<proteinExistence type="predicted"/>
<evidence type="ECO:0000256" key="1">
    <source>
        <dbReference type="SAM" id="MobiDB-lite"/>
    </source>
</evidence>
<organism evidence="2 3">
    <name type="scientific">Reticulomyxa filosa</name>
    <dbReference type="NCBI Taxonomy" id="46433"/>
    <lineage>
        <taxon>Eukaryota</taxon>
        <taxon>Sar</taxon>
        <taxon>Rhizaria</taxon>
        <taxon>Retaria</taxon>
        <taxon>Foraminifera</taxon>
        <taxon>Monothalamids</taxon>
        <taxon>Reticulomyxidae</taxon>
        <taxon>Reticulomyxa</taxon>
    </lineage>
</organism>
<dbReference type="AlphaFoldDB" id="X6NTM4"/>
<comment type="caution">
    <text evidence="2">The sequence shown here is derived from an EMBL/GenBank/DDBJ whole genome shotgun (WGS) entry which is preliminary data.</text>
</comment>
<feature type="compositionally biased region" description="Low complexity" evidence="1">
    <location>
        <begin position="38"/>
        <end position="54"/>
    </location>
</feature>
<gene>
    <name evidence="2" type="ORF">RFI_07819</name>
</gene>
<evidence type="ECO:0000313" key="2">
    <source>
        <dbReference type="EMBL" id="ETO29303.1"/>
    </source>
</evidence>
<evidence type="ECO:0000313" key="3">
    <source>
        <dbReference type="Proteomes" id="UP000023152"/>
    </source>
</evidence>
<dbReference type="Proteomes" id="UP000023152">
    <property type="component" value="Unassembled WGS sequence"/>
</dbReference>
<sequence>NEIVVLFTTNWFENSCEHLFPKVVYSRPVETKSDDNSDNNNSNNNNNSNDNANNRFENVANKPTSKLSQEMADTLKPDKANSLKRDETDDLFRLAVVKSERHEKTRREKISESVLNIDVNRMELYIHDENYDRLPPILVLGFTDLHVRSTYTGPIQGKVEAHMLWHGSKFDEKNNNPSPLICPWQCSVAMKQDINPEMEIEIQSTHPIDAFISDIVVSRLQSNANHWIAAFSSPSESEMNTKKGHSKSGGSWTDIALMGKNALFDREGGSRWYSSQSTTDVLARRNRPINRSINEIPSRSHHHNKSDQSMASKVNRRALSTDVAYLKNKTEQLLVKWKVDFLVPHFSLFLEKPSMNVTICKIETHSFHVQYLSDEKKEYFEIKTKYIGLYDYVQQAGKSFQMLVETTHSMRNEFLKIVFVHLKFCHTFCVTHLHLFPLNAFSWRAIA</sequence>
<dbReference type="EMBL" id="ASPP01006127">
    <property type="protein sequence ID" value="ETO29303.1"/>
    <property type="molecule type" value="Genomic_DNA"/>
</dbReference>
<feature type="region of interest" description="Disordered" evidence="1">
    <location>
        <begin position="29"/>
        <end position="57"/>
    </location>
</feature>
<accession>X6NTM4</accession>
<protein>
    <submittedName>
        <fullName evidence="2">Uncharacterized protein</fullName>
    </submittedName>
</protein>
<keyword evidence="3" id="KW-1185">Reference proteome</keyword>